<dbReference type="AlphaFoldDB" id="A0AAV7V3Z5"/>
<dbReference type="Proteomes" id="UP001066276">
    <property type="component" value="Chromosome 2_2"/>
</dbReference>
<keyword evidence="3" id="KW-1185">Reference proteome</keyword>
<feature type="region of interest" description="Disordered" evidence="1">
    <location>
        <begin position="1"/>
        <end position="44"/>
    </location>
</feature>
<protein>
    <submittedName>
        <fullName evidence="2">Uncharacterized protein</fullName>
    </submittedName>
</protein>
<evidence type="ECO:0000313" key="2">
    <source>
        <dbReference type="EMBL" id="KAJ1194904.1"/>
    </source>
</evidence>
<comment type="caution">
    <text evidence="2">The sequence shown here is derived from an EMBL/GenBank/DDBJ whole genome shotgun (WGS) entry which is preliminary data.</text>
</comment>
<feature type="compositionally biased region" description="Basic and acidic residues" evidence="1">
    <location>
        <begin position="1"/>
        <end position="26"/>
    </location>
</feature>
<reference evidence="2" key="1">
    <citation type="journal article" date="2022" name="bioRxiv">
        <title>Sequencing and chromosome-scale assembly of the giantPleurodeles waltlgenome.</title>
        <authorList>
            <person name="Brown T."/>
            <person name="Elewa A."/>
            <person name="Iarovenko S."/>
            <person name="Subramanian E."/>
            <person name="Araus A.J."/>
            <person name="Petzold A."/>
            <person name="Susuki M."/>
            <person name="Suzuki K.-i.T."/>
            <person name="Hayashi T."/>
            <person name="Toyoda A."/>
            <person name="Oliveira C."/>
            <person name="Osipova E."/>
            <person name="Leigh N.D."/>
            <person name="Simon A."/>
            <person name="Yun M.H."/>
        </authorList>
    </citation>
    <scope>NUCLEOTIDE SEQUENCE</scope>
    <source>
        <strain evidence="2">20211129_DDA</strain>
        <tissue evidence="2">Liver</tissue>
    </source>
</reference>
<proteinExistence type="predicted"/>
<accession>A0AAV7V3Z5</accession>
<organism evidence="2 3">
    <name type="scientific">Pleurodeles waltl</name>
    <name type="common">Iberian ribbed newt</name>
    <dbReference type="NCBI Taxonomy" id="8319"/>
    <lineage>
        <taxon>Eukaryota</taxon>
        <taxon>Metazoa</taxon>
        <taxon>Chordata</taxon>
        <taxon>Craniata</taxon>
        <taxon>Vertebrata</taxon>
        <taxon>Euteleostomi</taxon>
        <taxon>Amphibia</taxon>
        <taxon>Batrachia</taxon>
        <taxon>Caudata</taxon>
        <taxon>Salamandroidea</taxon>
        <taxon>Salamandridae</taxon>
        <taxon>Pleurodelinae</taxon>
        <taxon>Pleurodeles</taxon>
    </lineage>
</organism>
<gene>
    <name evidence="2" type="ORF">NDU88_004189</name>
</gene>
<sequence length="73" mass="7948">MTPEARGDAWKAAEQREKEAASKNETARGLAKKKQNATQQPLRSAAAVEGKAKCLRQASACSRTFETSARLEQ</sequence>
<dbReference type="EMBL" id="JANPWB010000004">
    <property type="protein sequence ID" value="KAJ1194904.1"/>
    <property type="molecule type" value="Genomic_DNA"/>
</dbReference>
<evidence type="ECO:0000313" key="3">
    <source>
        <dbReference type="Proteomes" id="UP001066276"/>
    </source>
</evidence>
<evidence type="ECO:0000256" key="1">
    <source>
        <dbReference type="SAM" id="MobiDB-lite"/>
    </source>
</evidence>
<name>A0AAV7V3Z5_PLEWA</name>